<evidence type="ECO:0000313" key="10">
    <source>
        <dbReference type="EMBL" id="TDU31746.1"/>
    </source>
</evidence>
<dbReference type="SUPFAM" id="SSF55785">
    <property type="entry name" value="PYP-like sensor domain (PAS domain)"/>
    <property type="match status" value="3"/>
</dbReference>
<dbReference type="SUPFAM" id="SSF47384">
    <property type="entry name" value="Homodimeric domain of signal transducing histidine kinase"/>
    <property type="match status" value="1"/>
</dbReference>
<dbReference type="PANTHER" id="PTHR43547:SF2">
    <property type="entry name" value="HYBRID SIGNAL TRANSDUCTION HISTIDINE KINASE C"/>
    <property type="match status" value="1"/>
</dbReference>
<dbReference type="InterPro" id="IPR036097">
    <property type="entry name" value="HisK_dim/P_sf"/>
</dbReference>
<dbReference type="AlphaFoldDB" id="A0A4V3F687"/>
<dbReference type="InterPro" id="IPR003594">
    <property type="entry name" value="HATPase_dom"/>
</dbReference>
<dbReference type="Gene3D" id="1.20.120.620">
    <property type="entry name" value="Backbone structure of the membrane domain of e. Coli histidine kinase receptor kdpd"/>
    <property type="match status" value="1"/>
</dbReference>
<dbReference type="RefSeq" id="WP_133880306.1">
    <property type="nucleotide sequence ID" value="NZ_MWIN01000012.1"/>
</dbReference>
<dbReference type="SMART" id="SM00091">
    <property type="entry name" value="PAS"/>
    <property type="match status" value="3"/>
</dbReference>
<dbReference type="FunFam" id="3.30.450.20:FF:000099">
    <property type="entry name" value="Sensory box sensor histidine kinase"/>
    <property type="match status" value="1"/>
</dbReference>
<dbReference type="EC" id="2.7.13.3" evidence="2"/>
<name>A0A4V3F687_9GAMM</name>
<dbReference type="CDD" id="cd00082">
    <property type="entry name" value="HisKA"/>
    <property type="match status" value="1"/>
</dbReference>
<dbReference type="InterPro" id="IPR004358">
    <property type="entry name" value="Sig_transdc_His_kin-like_C"/>
</dbReference>
<dbReference type="Pfam" id="PF00512">
    <property type="entry name" value="HisKA"/>
    <property type="match status" value="1"/>
</dbReference>
<comment type="catalytic activity">
    <reaction evidence="1">
        <text>ATP + protein L-histidine = ADP + protein N-phospho-L-histidine.</text>
        <dbReference type="EC" id="2.7.13.3"/>
    </reaction>
</comment>
<dbReference type="InterPro" id="IPR000014">
    <property type="entry name" value="PAS"/>
</dbReference>
<dbReference type="InterPro" id="IPR036890">
    <property type="entry name" value="HATPase_C_sf"/>
</dbReference>
<dbReference type="InterPro" id="IPR003661">
    <property type="entry name" value="HisK_dim/P_dom"/>
</dbReference>
<evidence type="ECO:0000256" key="1">
    <source>
        <dbReference type="ARBA" id="ARBA00000085"/>
    </source>
</evidence>
<dbReference type="SUPFAM" id="SSF52172">
    <property type="entry name" value="CheY-like"/>
    <property type="match status" value="1"/>
</dbReference>
<feature type="modified residue" description="4-aspartylphosphate" evidence="4">
    <location>
        <position position="814"/>
    </location>
</feature>
<dbReference type="PROSITE" id="PS50112">
    <property type="entry name" value="PAS"/>
    <property type="match status" value="1"/>
</dbReference>
<dbReference type="SUPFAM" id="SSF55874">
    <property type="entry name" value="ATPase domain of HSP90 chaperone/DNA topoisomerase II/histidine kinase"/>
    <property type="match status" value="1"/>
</dbReference>
<evidence type="ECO:0000259" key="7">
    <source>
        <dbReference type="PROSITE" id="PS50110"/>
    </source>
</evidence>
<dbReference type="InterPro" id="IPR038318">
    <property type="entry name" value="KdpD_sf"/>
</dbReference>
<dbReference type="InterPro" id="IPR035965">
    <property type="entry name" value="PAS-like_dom_sf"/>
</dbReference>
<evidence type="ECO:0000259" key="9">
    <source>
        <dbReference type="PROSITE" id="PS50113"/>
    </source>
</evidence>
<dbReference type="InterPro" id="IPR013655">
    <property type="entry name" value="PAS_fold_3"/>
</dbReference>
<reference evidence="10 11" key="1">
    <citation type="submission" date="2019-03" db="EMBL/GenBank/DDBJ databases">
        <title>Genomic Encyclopedia of Type Strains, Phase IV (KMG-IV): sequencing the most valuable type-strain genomes for metagenomic binning, comparative biology and taxonomic classification.</title>
        <authorList>
            <person name="Goeker M."/>
        </authorList>
    </citation>
    <scope>NUCLEOTIDE SEQUENCE [LARGE SCALE GENOMIC DNA]</scope>
    <source>
        <strain evidence="10 11">DSM 26377</strain>
    </source>
</reference>
<dbReference type="Gene3D" id="3.30.565.10">
    <property type="entry name" value="Histidine kinase-like ATPase, C-terminal domain"/>
    <property type="match status" value="1"/>
</dbReference>
<dbReference type="PRINTS" id="PR00344">
    <property type="entry name" value="BCTRLSENSOR"/>
</dbReference>
<dbReference type="GO" id="GO:0000155">
    <property type="term" value="F:phosphorelay sensor kinase activity"/>
    <property type="evidence" value="ECO:0007669"/>
    <property type="project" value="InterPro"/>
</dbReference>
<feature type="domain" description="Response regulatory" evidence="7">
    <location>
        <begin position="765"/>
        <end position="881"/>
    </location>
</feature>
<dbReference type="Gene3D" id="3.40.50.2300">
    <property type="match status" value="1"/>
</dbReference>
<dbReference type="SMART" id="SM00086">
    <property type="entry name" value="PAC"/>
    <property type="match status" value="2"/>
</dbReference>
<dbReference type="PROSITE" id="PS50110">
    <property type="entry name" value="RESPONSE_REGULATORY"/>
    <property type="match status" value="1"/>
</dbReference>
<keyword evidence="5" id="KW-1133">Transmembrane helix</keyword>
<dbReference type="CDD" id="cd00130">
    <property type="entry name" value="PAS"/>
    <property type="match status" value="3"/>
</dbReference>
<evidence type="ECO:0000256" key="5">
    <source>
        <dbReference type="SAM" id="Phobius"/>
    </source>
</evidence>
<evidence type="ECO:0000259" key="6">
    <source>
        <dbReference type="PROSITE" id="PS50109"/>
    </source>
</evidence>
<evidence type="ECO:0000256" key="3">
    <source>
        <dbReference type="ARBA" id="ARBA00022553"/>
    </source>
</evidence>
<keyword evidence="5" id="KW-0472">Membrane</keyword>
<dbReference type="Pfam" id="PF08447">
    <property type="entry name" value="PAS_3"/>
    <property type="match status" value="1"/>
</dbReference>
<dbReference type="SMART" id="SM00448">
    <property type="entry name" value="REC"/>
    <property type="match status" value="1"/>
</dbReference>
<dbReference type="GO" id="GO:0016020">
    <property type="term" value="C:membrane"/>
    <property type="evidence" value="ECO:0007669"/>
    <property type="project" value="UniProtKB-SubCell"/>
</dbReference>
<gene>
    <name evidence="10" type="ORF">DFR24_1127</name>
</gene>
<feature type="transmembrane region" description="Helical" evidence="5">
    <location>
        <begin position="52"/>
        <end position="81"/>
    </location>
</feature>
<dbReference type="Pfam" id="PF00072">
    <property type="entry name" value="Response_reg"/>
    <property type="match status" value="1"/>
</dbReference>
<dbReference type="OrthoDB" id="9808408at2"/>
<dbReference type="Gene3D" id="1.10.287.130">
    <property type="match status" value="1"/>
</dbReference>
<feature type="domain" description="PAS" evidence="8">
    <location>
        <begin position="266"/>
        <end position="337"/>
    </location>
</feature>
<dbReference type="NCBIfam" id="TIGR00229">
    <property type="entry name" value="sensory_box"/>
    <property type="match status" value="3"/>
</dbReference>
<dbReference type="SMART" id="SM00387">
    <property type="entry name" value="HATPase_c"/>
    <property type="match status" value="1"/>
</dbReference>
<keyword evidence="3 4" id="KW-0597">Phosphoprotein</keyword>
<dbReference type="InterPro" id="IPR013656">
    <property type="entry name" value="PAS_4"/>
</dbReference>
<evidence type="ECO:0000259" key="8">
    <source>
        <dbReference type="PROSITE" id="PS50112"/>
    </source>
</evidence>
<dbReference type="GO" id="GO:0005524">
    <property type="term" value="F:ATP binding"/>
    <property type="evidence" value="ECO:0007669"/>
    <property type="project" value="UniProtKB-KW"/>
</dbReference>
<protein>
    <recommendedName>
        <fullName evidence="2">histidine kinase</fullName>
        <ecNumber evidence="2">2.7.13.3</ecNumber>
    </recommendedName>
</protein>
<dbReference type="Gene3D" id="3.30.450.20">
    <property type="entry name" value="PAS domain"/>
    <property type="match status" value="3"/>
</dbReference>
<evidence type="ECO:0000313" key="11">
    <source>
        <dbReference type="Proteomes" id="UP000295341"/>
    </source>
</evidence>
<dbReference type="Pfam" id="PF02518">
    <property type="entry name" value="HATPase_c"/>
    <property type="match status" value="1"/>
</dbReference>
<dbReference type="CDD" id="cd17580">
    <property type="entry name" value="REC_2_DhkD-like"/>
    <property type="match status" value="1"/>
</dbReference>
<feature type="domain" description="PAC" evidence="9">
    <location>
        <begin position="213"/>
        <end position="265"/>
    </location>
</feature>
<dbReference type="InterPro" id="IPR011006">
    <property type="entry name" value="CheY-like_superfamily"/>
</dbReference>
<organism evidence="10 11">
    <name type="scientific">Panacagrimonas perspica</name>
    <dbReference type="NCBI Taxonomy" id="381431"/>
    <lineage>
        <taxon>Bacteria</taxon>
        <taxon>Pseudomonadati</taxon>
        <taxon>Pseudomonadota</taxon>
        <taxon>Gammaproteobacteria</taxon>
        <taxon>Nevskiales</taxon>
        <taxon>Nevskiaceae</taxon>
        <taxon>Panacagrimonas</taxon>
    </lineage>
</organism>
<feature type="domain" description="Histidine kinase" evidence="6">
    <location>
        <begin position="526"/>
        <end position="744"/>
    </location>
</feature>
<accession>A0A4V3F687</accession>
<keyword evidence="11" id="KW-1185">Reference proteome</keyword>
<dbReference type="SMART" id="SM00388">
    <property type="entry name" value="HisKA"/>
    <property type="match status" value="1"/>
</dbReference>
<feature type="transmembrane region" description="Helical" evidence="5">
    <location>
        <begin position="101"/>
        <end position="118"/>
    </location>
</feature>
<keyword evidence="5" id="KW-0812">Transmembrane</keyword>
<dbReference type="PROSITE" id="PS50113">
    <property type="entry name" value="PAC"/>
    <property type="match status" value="2"/>
</dbReference>
<feature type="transmembrane region" description="Helical" evidence="5">
    <location>
        <begin position="18"/>
        <end position="40"/>
    </location>
</feature>
<proteinExistence type="predicted"/>
<dbReference type="InterPro" id="IPR000700">
    <property type="entry name" value="PAS-assoc_C"/>
</dbReference>
<dbReference type="InterPro" id="IPR001789">
    <property type="entry name" value="Sig_transdc_resp-reg_receiver"/>
</dbReference>
<dbReference type="PANTHER" id="PTHR43547">
    <property type="entry name" value="TWO-COMPONENT HISTIDINE KINASE"/>
    <property type="match status" value="1"/>
</dbReference>
<dbReference type="InterPro" id="IPR001610">
    <property type="entry name" value="PAC"/>
</dbReference>
<evidence type="ECO:0000256" key="2">
    <source>
        <dbReference type="ARBA" id="ARBA00012438"/>
    </source>
</evidence>
<dbReference type="InterPro" id="IPR005467">
    <property type="entry name" value="His_kinase_dom"/>
</dbReference>
<feature type="domain" description="PAC" evidence="9">
    <location>
        <begin position="459"/>
        <end position="515"/>
    </location>
</feature>
<evidence type="ECO:0000256" key="4">
    <source>
        <dbReference type="PROSITE-ProRule" id="PRU00169"/>
    </source>
</evidence>
<dbReference type="Proteomes" id="UP000295341">
    <property type="component" value="Unassembled WGS sequence"/>
</dbReference>
<dbReference type="PROSITE" id="PS50109">
    <property type="entry name" value="HIS_KIN"/>
    <property type="match status" value="1"/>
</dbReference>
<dbReference type="Pfam" id="PF08448">
    <property type="entry name" value="PAS_4"/>
    <property type="match status" value="2"/>
</dbReference>
<sequence>MGDAVGRKVSEPGGPRSLLVTVAVILASTGAAVALHAALVPALENRPTFVPALLGVLIAAWARGGVAGVITGVVTGCVFHWIPVIPATNTIFSTPVDLVRLSLFAVPALAVCGVCAAMHRAQANERQRAAEARLAQQAMADLHQRFELALEAGKMIAWDWDLQSNQIVRSQGAKSSYGLDRDPIERFYDLVHPDDRAGVESAIRSAIDSGTGYEHQFRMQSRDGRTRWLMSRAHVRTNPESGVRHLTGSAVDISDRLQAEQAIRVVQERFEAFMRHFPAAAYIKDDEGRYVFVNTAVEERFGMSAGQIVGLRDADLLGAEHAAHLRTNDLQVLATGKTTEFYETQGPPGKDKTFLTYKFPVHDASGKPLVGGVSLDVTTRVRVERELKDSESRFHKMADSIPQLAWTARRDGTVDWFNRRWLDYTGITSKDFADNGWQLVVEPAQLSSLLQTWSSGLRQTGEIELVFSLRGRDGAFRPFLMKVVPLTDDKGEVLQWFGTHTDIASQVALEAQRREEDQRKDAFLATLAHELRNPLAPLRNGLEVLKRLNIPDPGWGRTQAMMDRQLGHVSRLLDDLLDISRIQHGKLELNRQRMSLSTALDLAQEMVEAFVINAGQSLVIEGADPTLEVHGDLFRLAQVFANLLNNAAKFSARGQKIRVSLRRVGFQVEAEVEDSGLGITSEQMPMLFDLFWQAPAQAAHARRGLGIGLSLVRSIIELHGGTISAESRGAGKGSVFRVRLPMAPARHLKAVEVNDRQTPEQSQACVLVADDNEDAAESLAVLLRLEGHRVVVALDGQQALEAAALHHPVAAILDIGMPRMDGFETCRQLRAQPFGGGMLIIALTGWGQAEDRRKTEDAGFNAHFVKPPQYEELVDLLRTVTGPNTDSAHAEPATEPVIVTPTPIAHLTIDLKTDATALAEGRLGDRSPSEPS</sequence>
<dbReference type="EMBL" id="SOBT01000008">
    <property type="protein sequence ID" value="TDU31746.1"/>
    <property type="molecule type" value="Genomic_DNA"/>
</dbReference>
<comment type="caution">
    <text evidence="10">The sequence shown here is derived from an EMBL/GenBank/DDBJ whole genome shotgun (WGS) entry which is preliminary data.</text>
</comment>